<reference evidence="2 3" key="1">
    <citation type="submission" date="2018-09" db="EMBL/GenBank/DDBJ databases">
        <title>Genomic Encyclopedia of Archaeal and Bacterial Type Strains, Phase II (KMG-II): from individual species to whole genera.</title>
        <authorList>
            <person name="Goeker M."/>
        </authorList>
    </citation>
    <scope>NUCLEOTIDE SEQUENCE [LARGE SCALE GENOMIC DNA]</scope>
    <source>
        <strain evidence="2 3">DSM 13151</strain>
    </source>
</reference>
<accession>A0A3R7D7M5</accession>
<proteinExistence type="predicted"/>
<name>A0A3R7D7M5_9EURY</name>
<dbReference type="RefSeq" id="WP_120246151.1">
    <property type="nucleotide sequence ID" value="NZ_RAPO01000004.1"/>
</dbReference>
<dbReference type="AlphaFoldDB" id="A0A3R7D7M5"/>
<comment type="caution">
    <text evidence="2">The sequence shown here is derived from an EMBL/GenBank/DDBJ whole genome shotgun (WGS) entry which is preliminary data.</text>
</comment>
<organism evidence="2 3">
    <name type="scientific">Halopiger aswanensis</name>
    <dbReference type="NCBI Taxonomy" id="148449"/>
    <lineage>
        <taxon>Archaea</taxon>
        <taxon>Methanobacteriati</taxon>
        <taxon>Methanobacteriota</taxon>
        <taxon>Stenosarchaea group</taxon>
        <taxon>Halobacteria</taxon>
        <taxon>Halobacteriales</taxon>
        <taxon>Natrialbaceae</taxon>
        <taxon>Halopiger</taxon>
    </lineage>
</organism>
<protein>
    <submittedName>
        <fullName evidence="2">Tellurite resistance protein TehB</fullName>
    </submittedName>
</protein>
<evidence type="ECO:0000313" key="2">
    <source>
        <dbReference type="EMBL" id="RKD88986.1"/>
    </source>
</evidence>
<dbReference type="Proteomes" id="UP000283805">
    <property type="component" value="Unassembled WGS sequence"/>
</dbReference>
<dbReference type="InterPro" id="IPR029063">
    <property type="entry name" value="SAM-dependent_MTases_sf"/>
</dbReference>
<dbReference type="InterPro" id="IPR015985">
    <property type="entry name" value="TehB-like_dom"/>
</dbReference>
<dbReference type="Pfam" id="PF03848">
    <property type="entry name" value="TehB"/>
    <property type="match status" value="1"/>
</dbReference>
<sequence>MNSEKREHVYGKEEYYWGTEPNQMAERTVEIASSIANEPTAIDIGAGEGRDSVLFAEHGWKVYAVDVSRNGLEKAKRLAERRAVDIETIRADANGLTLPTNVDVVYSAGTVQYIHPENRNRQFDHFKSQTNANGVHAIFAFVDHPEIPTPPDWTENEYFYDPGELANHYEDWKTIQYDEIVFDDDSGNEPHQHAAEILFAQNPGE</sequence>
<dbReference type="EMBL" id="RAPO01000004">
    <property type="protein sequence ID" value="RKD88986.1"/>
    <property type="molecule type" value="Genomic_DNA"/>
</dbReference>
<feature type="domain" description="Tellurite resistance methyltransferase TehB-like" evidence="1">
    <location>
        <begin position="23"/>
        <end position="181"/>
    </location>
</feature>
<dbReference type="SUPFAM" id="SSF53335">
    <property type="entry name" value="S-adenosyl-L-methionine-dependent methyltransferases"/>
    <property type="match status" value="1"/>
</dbReference>
<gene>
    <name evidence="2" type="ORF">ATJ93_3807</name>
</gene>
<dbReference type="OrthoDB" id="56895at2157"/>
<dbReference type="CDD" id="cd02440">
    <property type="entry name" value="AdoMet_MTases"/>
    <property type="match status" value="1"/>
</dbReference>
<keyword evidence="3" id="KW-1185">Reference proteome</keyword>
<evidence type="ECO:0000259" key="1">
    <source>
        <dbReference type="Pfam" id="PF03848"/>
    </source>
</evidence>
<evidence type="ECO:0000313" key="3">
    <source>
        <dbReference type="Proteomes" id="UP000283805"/>
    </source>
</evidence>
<dbReference type="Gene3D" id="3.40.50.150">
    <property type="entry name" value="Vaccinia Virus protein VP39"/>
    <property type="match status" value="1"/>
</dbReference>